<dbReference type="InterPro" id="IPR036425">
    <property type="entry name" value="MoaB/Mog-like_dom_sf"/>
</dbReference>
<keyword evidence="6 8" id="KW-0808">Transferase</keyword>
<dbReference type="PROSITE" id="PS01079">
    <property type="entry name" value="MOCF_BIOSYNTHESIS_2"/>
    <property type="match status" value="1"/>
</dbReference>
<dbReference type="UniPathway" id="UPA00344"/>
<dbReference type="InterPro" id="IPR005111">
    <property type="entry name" value="MoeA_C_domain_IV"/>
</dbReference>
<sequence>MTGFTEALARLAETARPLGAETVPLDAAHGRVLAAPVIARLAAPRHAVSAMDGYAVVDAATAPGVPLPVVGEARPGQPHPGPLAPGQAVRIFTGGPLPVGADRVIVQEQAQRSGDTVRFLPGYGPGWHVRTAGSDFAAGTTLLPAGTRLTARALVTAAGADLAAVAVHRRPRVAVLGTGDELAAPGTAAAQDWAIPESVTLGVAALAAEAGATITWRGSHGDDLPGLTRLAGALLPGLDLLVVTGGASVGAYDFAKAMLEPHGLELVFSRLAIKPGKPVWFGRVGDRLVLGLPGNPTSALVTATLFLRPLLAALQGESPEAALPWRRLPLAAPLAGADERETFTRAVWAAEGLVPIGNQDSGAQAALGQAGWLIRCPAGTPARGAGEWVTALAL</sequence>
<dbReference type="PANTHER" id="PTHR10192:SF5">
    <property type="entry name" value="GEPHYRIN"/>
    <property type="match status" value="1"/>
</dbReference>
<organism evidence="8 9">
    <name type="scientific">Novosphingobium piscinae</name>
    <dbReference type="NCBI Taxonomy" id="1507448"/>
    <lineage>
        <taxon>Bacteria</taxon>
        <taxon>Pseudomonadati</taxon>
        <taxon>Pseudomonadota</taxon>
        <taxon>Alphaproteobacteria</taxon>
        <taxon>Sphingomonadales</taxon>
        <taxon>Sphingomonadaceae</taxon>
        <taxon>Novosphingobium</taxon>
    </lineage>
</organism>
<keyword evidence="6" id="KW-0500">Molybdenum</keyword>
<evidence type="ECO:0000256" key="2">
    <source>
        <dbReference type="ARBA" id="ARBA00005046"/>
    </source>
</evidence>
<comment type="function">
    <text evidence="1 6">Catalyzes the insertion of molybdate into adenylated molybdopterin with the concomitant release of AMP.</text>
</comment>
<dbReference type="Gene3D" id="3.90.105.10">
    <property type="entry name" value="Molybdopterin biosynthesis moea protein, domain 2"/>
    <property type="match status" value="1"/>
</dbReference>
<dbReference type="InterPro" id="IPR005110">
    <property type="entry name" value="MoeA_linker/N"/>
</dbReference>
<dbReference type="PANTHER" id="PTHR10192">
    <property type="entry name" value="MOLYBDOPTERIN BIOSYNTHESIS PROTEIN"/>
    <property type="match status" value="1"/>
</dbReference>
<keyword evidence="9" id="KW-1185">Reference proteome</keyword>
<evidence type="ECO:0000256" key="1">
    <source>
        <dbReference type="ARBA" id="ARBA00002901"/>
    </source>
</evidence>
<protein>
    <recommendedName>
        <fullName evidence="6">Molybdopterin molybdenumtransferase</fullName>
        <ecNumber evidence="6">2.10.1.1</ecNumber>
    </recommendedName>
</protein>
<dbReference type="GO" id="GO:0061599">
    <property type="term" value="F:molybdopterin molybdotransferase activity"/>
    <property type="evidence" value="ECO:0007669"/>
    <property type="project" value="UniProtKB-UniRule"/>
</dbReference>
<gene>
    <name evidence="8" type="ORF">H7F53_04325</name>
</gene>
<dbReference type="Gene3D" id="3.40.980.10">
    <property type="entry name" value="MoaB/Mog-like domain"/>
    <property type="match status" value="1"/>
</dbReference>
<dbReference type="CDD" id="cd00887">
    <property type="entry name" value="MoeA"/>
    <property type="match status" value="1"/>
</dbReference>
<dbReference type="InterPro" id="IPR008284">
    <property type="entry name" value="MoCF_biosynth_CS"/>
</dbReference>
<reference evidence="8 9" key="1">
    <citation type="submission" date="2020-08" db="EMBL/GenBank/DDBJ databases">
        <title>The genome sequence of type strain Novosphingobium piscinae KCTC 42194.</title>
        <authorList>
            <person name="Liu Y."/>
        </authorList>
    </citation>
    <scope>NUCLEOTIDE SEQUENCE [LARGE SCALE GENOMIC DNA]</scope>
    <source>
        <strain evidence="8 9">KCTC 42194</strain>
    </source>
</reference>
<keyword evidence="6" id="KW-0460">Magnesium</keyword>
<keyword evidence="4 6" id="KW-0501">Molybdenum cofactor biosynthesis</keyword>
<dbReference type="Pfam" id="PF00994">
    <property type="entry name" value="MoCF_biosynth"/>
    <property type="match status" value="1"/>
</dbReference>
<evidence type="ECO:0000313" key="9">
    <source>
        <dbReference type="Proteomes" id="UP000551327"/>
    </source>
</evidence>
<dbReference type="Proteomes" id="UP000551327">
    <property type="component" value="Unassembled WGS sequence"/>
</dbReference>
<dbReference type="Gene3D" id="2.40.340.10">
    <property type="entry name" value="MoeA, C-terminal, domain IV"/>
    <property type="match status" value="1"/>
</dbReference>
<dbReference type="EMBL" id="JACLAX010000003">
    <property type="protein sequence ID" value="MBC2668369.1"/>
    <property type="molecule type" value="Genomic_DNA"/>
</dbReference>
<dbReference type="GO" id="GO:0046872">
    <property type="term" value="F:metal ion binding"/>
    <property type="evidence" value="ECO:0007669"/>
    <property type="project" value="UniProtKB-UniRule"/>
</dbReference>
<comment type="cofactor">
    <cofactor evidence="6">
        <name>Mg(2+)</name>
        <dbReference type="ChEBI" id="CHEBI:18420"/>
    </cofactor>
</comment>
<evidence type="ECO:0000259" key="7">
    <source>
        <dbReference type="SMART" id="SM00852"/>
    </source>
</evidence>
<dbReference type="SUPFAM" id="SSF63882">
    <property type="entry name" value="MoeA N-terminal region -like"/>
    <property type="match status" value="1"/>
</dbReference>
<comment type="pathway">
    <text evidence="2 6">Cofactor biosynthesis; molybdopterin biosynthesis.</text>
</comment>
<evidence type="ECO:0000256" key="6">
    <source>
        <dbReference type="RuleBase" id="RU365090"/>
    </source>
</evidence>
<dbReference type="SUPFAM" id="SSF63867">
    <property type="entry name" value="MoeA C-terminal domain-like"/>
    <property type="match status" value="1"/>
</dbReference>
<keyword evidence="6" id="KW-0479">Metal-binding</keyword>
<proteinExistence type="inferred from homology"/>
<evidence type="ECO:0000256" key="4">
    <source>
        <dbReference type="ARBA" id="ARBA00023150"/>
    </source>
</evidence>
<dbReference type="InterPro" id="IPR001453">
    <property type="entry name" value="MoaB/Mog_dom"/>
</dbReference>
<comment type="catalytic activity">
    <reaction evidence="5">
        <text>adenylyl-molybdopterin + molybdate = Mo-molybdopterin + AMP + H(+)</text>
        <dbReference type="Rhea" id="RHEA:35047"/>
        <dbReference type="ChEBI" id="CHEBI:15378"/>
        <dbReference type="ChEBI" id="CHEBI:36264"/>
        <dbReference type="ChEBI" id="CHEBI:62727"/>
        <dbReference type="ChEBI" id="CHEBI:71302"/>
        <dbReference type="ChEBI" id="CHEBI:456215"/>
        <dbReference type="EC" id="2.10.1.1"/>
    </reaction>
</comment>
<evidence type="ECO:0000256" key="3">
    <source>
        <dbReference type="ARBA" id="ARBA00010763"/>
    </source>
</evidence>
<accession>A0A7X1KP46</accession>
<feature type="domain" description="MoaB/Mog" evidence="7">
    <location>
        <begin position="174"/>
        <end position="313"/>
    </location>
</feature>
<dbReference type="InterPro" id="IPR036135">
    <property type="entry name" value="MoeA_linker/N_sf"/>
</dbReference>
<dbReference type="GO" id="GO:0005829">
    <property type="term" value="C:cytosol"/>
    <property type="evidence" value="ECO:0007669"/>
    <property type="project" value="TreeGrafter"/>
</dbReference>
<comment type="similarity">
    <text evidence="3 6">Belongs to the MoeA family.</text>
</comment>
<dbReference type="EC" id="2.10.1.1" evidence="6"/>
<dbReference type="GO" id="GO:0006777">
    <property type="term" value="P:Mo-molybdopterin cofactor biosynthetic process"/>
    <property type="evidence" value="ECO:0007669"/>
    <property type="project" value="UniProtKB-UniRule"/>
</dbReference>
<dbReference type="Gene3D" id="2.170.190.11">
    <property type="entry name" value="Molybdopterin biosynthesis moea protein, domain 3"/>
    <property type="match status" value="1"/>
</dbReference>
<dbReference type="InterPro" id="IPR036688">
    <property type="entry name" value="MoeA_C_domain_IV_sf"/>
</dbReference>
<dbReference type="AlphaFoldDB" id="A0A7X1KP46"/>
<dbReference type="InterPro" id="IPR038987">
    <property type="entry name" value="MoeA-like"/>
</dbReference>
<dbReference type="SUPFAM" id="SSF53218">
    <property type="entry name" value="Molybdenum cofactor biosynthesis proteins"/>
    <property type="match status" value="1"/>
</dbReference>
<evidence type="ECO:0000313" key="8">
    <source>
        <dbReference type="EMBL" id="MBC2668369.1"/>
    </source>
</evidence>
<evidence type="ECO:0000256" key="5">
    <source>
        <dbReference type="ARBA" id="ARBA00047317"/>
    </source>
</evidence>
<dbReference type="Pfam" id="PF03453">
    <property type="entry name" value="MoeA_N"/>
    <property type="match status" value="1"/>
</dbReference>
<name>A0A7X1KP46_9SPHN</name>
<dbReference type="Pfam" id="PF03454">
    <property type="entry name" value="MoeA_C"/>
    <property type="match status" value="1"/>
</dbReference>
<dbReference type="SMART" id="SM00852">
    <property type="entry name" value="MoCF_biosynth"/>
    <property type="match status" value="1"/>
</dbReference>
<comment type="caution">
    <text evidence="8">The sequence shown here is derived from an EMBL/GenBank/DDBJ whole genome shotgun (WGS) entry which is preliminary data.</text>
</comment>